<evidence type="ECO:0000256" key="1">
    <source>
        <dbReference type="SAM" id="MobiDB-lite"/>
    </source>
</evidence>
<keyword evidence="3" id="KW-1185">Reference proteome</keyword>
<evidence type="ECO:0000313" key="2">
    <source>
        <dbReference type="EMBL" id="GIY59962.1"/>
    </source>
</evidence>
<name>A0AAV4UPR3_9ARAC</name>
<sequence>MENKIKNFGKTKSTSLNSLRNEIIELFGDKYNVPALDDRIKKFLNRELAIKTPTKRKRSPSAAKSKSVSKRKKKTKSVSKSRKKSSKSSSKKKKKRSKKSKK</sequence>
<evidence type="ECO:0008006" key="4">
    <source>
        <dbReference type="Google" id="ProtNLM"/>
    </source>
</evidence>
<evidence type="ECO:0000313" key="3">
    <source>
        <dbReference type="Proteomes" id="UP001054837"/>
    </source>
</evidence>
<gene>
    <name evidence="2" type="ORF">CDAR_601881</name>
</gene>
<dbReference type="AlphaFoldDB" id="A0AAV4UPR3"/>
<reference evidence="2 3" key="1">
    <citation type="submission" date="2021-06" db="EMBL/GenBank/DDBJ databases">
        <title>Caerostris darwini draft genome.</title>
        <authorList>
            <person name="Kono N."/>
            <person name="Arakawa K."/>
        </authorList>
    </citation>
    <scope>NUCLEOTIDE SEQUENCE [LARGE SCALE GENOMIC DNA]</scope>
</reference>
<feature type="compositionally biased region" description="Basic residues" evidence="1">
    <location>
        <begin position="67"/>
        <end position="102"/>
    </location>
</feature>
<proteinExistence type="predicted"/>
<feature type="region of interest" description="Disordered" evidence="1">
    <location>
        <begin position="48"/>
        <end position="102"/>
    </location>
</feature>
<protein>
    <recommendedName>
        <fullName evidence="4">DEK C-terminal domain-containing protein</fullName>
    </recommendedName>
</protein>
<dbReference type="EMBL" id="BPLQ01011731">
    <property type="protein sequence ID" value="GIY59962.1"/>
    <property type="molecule type" value="Genomic_DNA"/>
</dbReference>
<dbReference type="Proteomes" id="UP001054837">
    <property type="component" value="Unassembled WGS sequence"/>
</dbReference>
<comment type="caution">
    <text evidence="2">The sequence shown here is derived from an EMBL/GenBank/DDBJ whole genome shotgun (WGS) entry which is preliminary data.</text>
</comment>
<organism evidence="2 3">
    <name type="scientific">Caerostris darwini</name>
    <dbReference type="NCBI Taxonomy" id="1538125"/>
    <lineage>
        <taxon>Eukaryota</taxon>
        <taxon>Metazoa</taxon>
        <taxon>Ecdysozoa</taxon>
        <taxon>Arthropoda</taxon>
        <taxon>Chelicerata</taxon>
        <taxon>Arachnida</taxon>
        <taxon>Araneae</taxon>
        <taxon>Araneomorphae</taxon>
        <taxon>Entelegynae</taxon>
        <taxon>Araneoidea</taxon>
        <taxon>Araneidae</taxon>
        <taxon>Caerostris</taxon>
    </lineage>
</organism>
<accession>A0AAV4UPR3</accession>